<dbReference type="Proteomes" id="UP001497623">
    <property type="component" value="Unassembled WGS sequence"/>
</dbReference>
<dbReference type="PANTHER" id="PTHR47331:SF5">
    <property type="entry name" value="RIBONUCLEASE H"/>
    <property type="match status" value="1"/>
</dbReference>
<name>A0AAV2RMP8_MEGNR</name>
<accession>A0AAV2RMP8</accession>
<gene>
    <name evidence="1" type="ORF">MNOR_LOCUS26043</name>
</gene>
<dbReference type="SUPFAM" id="SSF56672">
    <property type="entry name" value="DNA/RNA polymerases"/>
    <property type="match status" value="1"/>
</dbReference>
<comment type="caution">
    <text evidence="1">The sequence shown here is derived from an EMBL/GenBank/DDBJ whole genome shotgun (WGS) entry which is preliminary data.</text>
</comment>
<evidence type="ECO:0000313" key="1">
    <source>
        <dbReference type="EMBL" id="CAL4128350.1"/>
    </source>
</evidence>
<dbReference type="EMBL" id="CAXKWB010025545">
    <property type="protein sequence ID" value="CAL4128350.1"/>
    <property type="molecule type" value="Genomic_DNA"/>
</dbReference>
<protein>
    <recommendedName>
        <fullName evidence="3">Reverse transcriptase Ty1/copia-type domain-containing protein</fullName>
    </recommendedName>
</protein>
<dbReference type="PANTHER" id="PTHR47331">
    <property type="entry name" value="PHD-TYPE DOMAIN-CONTAINING PROTEIN"/>
    <property type="match status" value="1"/>
</dbReference>
<evidence type="ECO:0000313" key="2">
    <source>
        <dbReference type="Proteomes" id="UP001497623"/>
    </source>
</evidence>
<dbReference type="GO" id="GO:0071897">
    <property type="term" value="P:DNA biosynthetic process"/>
    <property type="evidence" value="ECO:0007669"/>
    <property type="project" value="UniProtKB-ARBA"/>
</dbReference>
<evidence type="ECO:0008006" key="3">
    <source>
        <dbReference type="Google" id="ProtNLM"/>
    </source>
</evidence>
<dbReference type="AlphaFoldDB" id="A0AAV2RMP8"/>
<reference evidence="1 2" key="1">
    <citation type="submission" date="2024-05" db="EMBL/GenBank/DDBJ databases">
        <authorList>
            <person name="Wallberg A."/>
        </authorList>
    </citation>
    <scope>NUCLEOTIDE SEQUENCE [LARGE SCALE GENOMIC DNA]</scope>
</reference>
<keyword evidence="2" id="KW-1185">Reference proteome</keyword>
<proteinExistence type="predicted"/>
<organism evidence="1 2">
    <name type="scientific">Meganyctiphanes norvegica</name>
    <name type="common">Northern krill</name>
    <name type="synonym">Thysanopoda norvegica</name>
    <dbReference type="NCBI Taxonomy" id="48144"/>
    <lineage>
        <taxon>Eukaryota</taxon>
        <taxon>Metazoa</taxon>
        <taxon>Ecdysozoa</taxon>
        <taxon>Arthropoda</taxon>
        <taxon>Crustacea</taxon>
        <taxon>Multicrustacea</taxon>
        <taxon>Malacostraca</taxon>
        <taxon>Eumalacostraca</taxon>
        <taxon>Eucarida</taxon>
        <taxon>Euphausiacea</taxon>
        <taxon>Euphausiidae</taxon>
        <taxon>Meganyctiphanes</taxon>
    </lineage>
</organism>
<sequence length="404" mass="46581">MKKTNNAQIINNLFHHINEYANNANIEINSWVDPYDNKNVDHDNYGNKPIYGMIISGHFLNHIRYSMEEELNETIIVKTNTLDVILEDTLFGYYVTGVVPIEESISNATGVSSVVLQSPGETELFEFLTESNISDDPYDEDDTHIYYCDFDNVDSLEQLPVPKYPDELLFSSEHKLKNELGILWDKETLGIYSHELHHNDEAALLLFKESVKKCPITGQYIVKLPFNDKKPMLVNNIRMCFARARQHQAIMIERHIYRNQFEKALDMLLKENYIEVVNMTKQVEGPIVYLPYKGVVRDNHPTTKCRIVMDASAKANINAISLNQALYTGPNKIADIVMCLLRFMVGKYACISDIKQAFLRIWISSQDRDALRFLVPDDIFDMHSKMICYRYTSLVFGSVASPFY</sequence>
<dbReference type="InterPro" id="IPR043502">
    <property type="entry name" value="DNA/RNA_pol_sf"/>
</dbReference>